<sequence>MPVRRERLMGVGGIEELFHACRTRPDTGEEQRRGRALPVVVLLGPRGSGKTVTLNHLGYLASRRPHALYDFASAAPRRPFEVAARLAIGLSHGFPRQPRLRFPRLALGLLVVRTGLSLDEAEPRRARAALRAALRQAREHAPSDEAAQRAGAALTLLSDLNLVQLPGLSLLVSLVQRGLPRLPVDVMWRTGLAWYGDQAGYRRIDALVALNQLGASEATGDRRAADRMLCAAFLEDLRAHYARHGRDRESVALLDNADSEQGRAFLDLLVEIREENAAERGVFDPLLVVATAAHAGRVPGPFAPGPAGLRTCGPEEASYPAWRERIPRPAPDTSWHWYPVRLRDLTANEVAKLGAEIPQLPQITPLVHRLSYGHPWSVAQLHTVARRAVARHGGETELRAVLDHPVPPPPGAEGEADRELPLAQVALRYLLRDLSEDDQHAALIVCSAAREFDTAVDSGLLSGFVMRTQDTLLQEIGARLWLVDPVPEDAGAHGGRGSGYLLPTAHPQPLPGRPVLHPWLRLLLLRELAGREAGGQDWTAVHTALRDWHRTHDRPLDAYYHSLALGDLEPVVARLNTSLSTLPSTDEWLYELYAITAAPMRRPVDPDEPSSRRAPRLAQELAPTAFHEHRALSILVTSLWLSADPRNRLPTSSPELNYTIRTMFRELGVHSHARAAGLIHEAAKYEARL</sequence>
<evidence type="ECO:0000313" key="2">
    <source>
        <dbReference type="Proteomes" id="UP001183615"/>
    </source>
</evidence>
<comment type="caution">
    <text evidence="1">The sequence shown here is derived from an EMBL/GenBank/DDBJ whole genome shotgun (WGS) entry which is preliminary data.</text>
</comment>
<accession>A0ABU2SF88</accession>
<proteinExistence type="predicted"/>
<name>A0ABU2SF88_9ACTN</name>
<keyword evidence="2" id="KW-1185">Reference proteome</keyword>
<dbReference type="EMBL" id="JAVREV010000025">
    <property type="protein sequence ID" value="MDT0447064.1"/>
    <property type="molecule type" value="Genomic_DNA"/>
</dbReference>
<dbReference type="RefSeq" id="WP_311621191.1">
    <property type="nucleotide sequence ID" value="NZ_JAVREV010000025.1"/>
</dbReference>
<dbReference type="Proteomes" id="UP001183615">
    <property type="component" value="Unassembled WGS sequence"/>
</dbReference>
<evidence type="ECO:0000313" key="1">
    <source>
        <dbReference type="EMBL" id="MDT0447064.1"/>
    </source>
</evidence>
<gene>
    <name evidence="1" type="ORF">RM779_31395</name>
</gene>
<reference evidence="2" key="1">
    <citation type="submission" date="2023-07" db="EMBL/GenBank/DDBJ databases">
        <title>30 novel species of actinomycetes from the DSMZ collection.</title>
        <authorList>
            <person name="Nouioui I."/>
        </authorList>
    </citation>
    <scope>NUCLEOTIDE SEQUENCE [LARGE SCALE GENOMIC DNA]</scope>
    <source>
        <strain evidence="2">DSM 41886</strain>
    </source>
</reference>
<organism evidence="1 2">
    <name type="scientific">Streptomyces johnsoniae</name>
    <dbReference type="NCBI Taxonomy" id="3075532"/>
    <lineage>
        <taxon>Bacteria</taxon>
        <taxon>Bacillati</taxon>
        <taxon>Actinomycetota</taxon>
        <taxon>Actinomycetes</taxon>
        <taxon>Kitasatosporales</taxon>
        <taxon>Streptomycetaceae</taxon>
        <taxon>Streptomyces</taxon>
    </lineage>
</organism>
<protein>
    <recommendedName>
        <fullName evidence="3">ATP-binding protein</fullName>
    </recommendedName>
</protein>
<evidence type="ECO:0008006" key="3">
    <source>
        <dbReference type="Google" id="ProtNLM"/>
    </source>
</evidence>